<keyword evidence="3" id="KW-1185">Reference proteome</keyword>
<organism evidence="2 3">
    <name type="scientific">Azospirillum oleiclasticum</name>
    <dbReference type="NCBI Taxonomy" id="2735135"/>
    <lineage>
        <taxon>Bacteria</taxon>
        <taxon>Pseudomonadati</taxon>
        <taxon>Pseudomonadota</taxon>
        <taxon>Alphaproteobacteria</taxon>
        <taxon>Rhodospirillales</taxon>
        <taxon>Azospirillaceae</taxon>
        <taxon>Azospirillum</taxon>
    </lineage>
</organism>
<dbReference type="RefSeq" id="WP_180283595.1">
    <property type="nucleotide sequence ID" value="NZ_JABFDB010000014.1"/>
</dbReference>
<sequence length="282" mass="31400">MKLDITLRSLAGTGSPALIRQIAGAGAVADLPTEFPNVRDRRVDTLVRLEDGRILHLEWQSVPDAAMPRRMLWYWLLITEAHPGVPLEQVVVQIGNAPRVPDRLDTDTLSFRYRVIDSRDLDPAPLLDSPAVEDNILAILSGRDHLTARIAAILARIAPLEERERRDALTRLMVLAGSRGFIHLVLEEVKDMPIHIDVSQDPYLSELARRNWVQGKAEGRVEGKAEGEALILIRLVERRFGPLAPELRERVLSAEPAMVEGWADRLFDADSLDALFANGSGN</sequence>
<dbReference type="EMBL" id="JABFDB010000014">
    <property type="protein sequence ID" value="NYZ21817.1"/>
    <property type="molecule type" value="Genomic_DNA"/>
</dbReference>
<evidence type="ECO:0000313" key="3">
    <source>
        <dbReference type="Proteomes" id="UP000584642"/>
    </source>
</evidence>
<dbReference type="Proteomes" id="UP000584642">
    <property type="component" value="Unassembled WGS sequence"/>
</dbReference>
<dbReference type="PANTHER" id="PTHR34613">
    <property type="entry name" value="SLL0800 PROTEIN"/>
    <property type="match status" value="1"/>
</dbReference>
<protein>
    <submittedName>
        <fullName evidence="2">DUF4351 domain-containing protein</fullName>
    </submittedName>
</protein>
<evidence type="ECO:0000259" key="1">
    <source>
        <dbReference type="Pfam" id="PF14261"/>
    </source>
</evidence>
<reference evidence="2 3" key="1">
    <citation type="submission" date="2020-05" db="EMBL/GenBank/DDBJ databases">
        <title>Azospirillum oleiclasticum sp. nov, a nitrogen-fixing and heavy crude oil-emulsifying bacterium isolated from the crude oil of Yumen Oilfield.</title>
        <authorList>
            <person name="Wu D."/>
            <person name="Cai M."/>
            <person name="Zhang X."/>
        </authorList>
    </citation>
    <scope>NUCLEOTIDE SEQUENCE [LARGE SCALE GENOMIC DNA]</scope>
    <source>
        <strain evidence="2 3">ROY-1-1-2</strain>
    </source>
</reference>
<dbReference type="InterPro" id="IPR025587">
    <property type="entry name" value="DUF4351"/>
</dbReference>
<gene>
    <name evidence="2" type="ORF">HND93_19045</name>
</gene>
<evidence type="ECO:0000313" key="2">
    <source>
        <dbReference type="EMBL" id="NYZ21817.1"/>
    </source>
</evidence>
<dbReference type="PANTHER" id="PTHR34613:SF1">
    <property type="entry name" value="SLL6017 PROTEIN"/>
    <property type="match status" value="1"/>
</dbReference>
<comment type="caution">
    <text evidence="2">The sequence shown here is derived from an EMBL/GenBank/DDBJ whole genome shotgun (WGS) entry which is preliminary data.</text>
</comment>
<dbReference type="Pfam" id="PF14261">
    <property type="entry name" value="DUF4351"/>
    <property type="match status" value="1"/>
</dbReference>
<accession>A0ABX2TF44</accession>
<name>A0ABX2TF44_9PROT</name>
<feature type="domain" description="DUF4351" evidence="1">
    <location>
        <begin position="222"/>
        <end position="275"/>
    </location>
</feature>
<proteinExistence type="predicted"/>